<protein>
    <recommendedName>
        <fullName evidence="1">Lipid/polyisoprenoid-binding YceI-like domain-containing protein</fullName>
    </recommendedName>
</protein>
<evidence type="ECO:0000259" key="1">
    <source>
        <dbReference type="Pfam" id="PF04264"/>
    </source>
</evidence>
<keyword evidence="3" id="KW-1185">Reference proteome</keyword>
<evidence type="ECO:0000313" key="2">
    <source>
        <dbReference type="EMBL" id="KGE85723.1"/>
    </source>
</evidence>
<comment type="caution">
    <text evidence="2">The sequence shown here is derived from an EMBL/GenBank/DDBJ whole genome shotgun (WGS) entry which is preliminary data.</text>
</comment>
<reference evidence="2 3" key="1">
    <citation type="journal article" date="2014" name="Int. J. Syst. Evol. Microbiol.">
        <title>Phaeodactylibacter xiamenensis gen. nov., sp. nov., a member of the family Saprospiraceae isolated from the marine alga Phaeodactylum tricornutum.</title>
        <authorList>
            <person name="Chen Z.Jr."/>
            <person name="Lei X."/>
            <person name="Lai Q."/>
            <person name="Li Y."/>
            <person name="Zhang B."/>
            <person name="Zhang J."/>
            <person name="Zhang H."/>
            <person name="Yang L."/>
            <person name="Zheng W."/>
            <person name="Tian Y."/>
            <person name="Yu Z."/>
            <person name="Xu H.Jr."/>
            <person name="Zheng T."/>
        </authorList>
    </citation>
    <scope>NUCLEOTIDE SEQUENCE [LARGE SCALE GENOMIC DNA]</scope>
    <source>
        <strain evidence="2 3">KD52</strain>
    </source>
</reference>
<proteinExistence type="predicted"/>
<dbReference type="InterPro" id="IPR007372">
    <property type="entry name" value="Lipid/polyisoprenoid-bd_YceI"/>
</dbReference>
<feature type="domain" description="Lipid/polyisoprenoid-binding YceI-like" evidence="1">
    <location>
        <begin position="53"/>
        <end position="178"/>
    </location>
</feature>
<evidence type="ECO:0000313" key="3">
    <source>
        <dbReference type="Proteomes" id="UP000029736"/>
    </source>
</evidence>
<dbReference type="Pfam" id="PF04264">
    <property type="entry name" value="YceI"/>
    <property type="match status" value="1"/>
</dbReference>
<dbReference type="OrthoDB" id="116832at2"/>
<dbReference type="STRING" id="1524460.IX84_24050"/>
<sequence>MNFTWIIALIGLTFGQLSDTKLYEVDKGSVYFRSDAPLELIEASSTELKGLINAEERTFAFSVPMSSFEGFNSPLQRVHFNENYMESKQYPNATFSGKIIENIDFTKDGLYTVRAKGQLNVHGIKRERIIRSELQVEEGQIEVRADFTVLLAEHDISIPKIVHQKIAEEIAVEIRAVFLPKTP</sequence>
<dbReference type="RefSeq" id="WP_044226395.1">
    <property type="nucleotide sequence ID" value="NZ_JBKAGJ010000002.1"/>
</dbReference>
<accession>A0A098S1M0</accession>
<dbReference type="InterPro" id="IPR036761">
    <property type="entry name" value="TTHA0802/YceI-like_sf"/>
</dbReference>
<dbReference type="SUPFAM" id="SSF101874">
    <property type="entry name" value="YceI-like"/>
    <property type="match status" value="1"/>
</dbReference>
<name>A0A098S1M0_9BACT</name>
<gene>
    <name evidence="2" type="ORF">IX84_24050</name>
</gene>
<organism evidence="2 3">
    <name type="scientific">Phaeodactylibacter xiamenensis</name>
    <dbReference type="NCBI Taxonomy" id="1524460"/>
    <lineage>
        <taxon>Bacteria</taxon>
        <taxon>Pseudomonadati</taxon>
        <taxon>Bacteroidota</taxon>
        <taxon>Saprospiria</taxon>
        <taxon>Saprospirales</taxon>
        <taxon>Haliscomenobacteraceae</taxon>
        <taxon>Phaeodactylibacter</taxon>
    </lineage>
</organism>
<dbReference type="Gene3D" id="2.40.128.110">
    <property type="entry name" value="Lipid/polyisoprenoid-binding, YceI-like"/>
    <property type="match status" value="1"/>
</dbReference>
<dbReference type="Proteomes" id="UP000029736">
    <property type="component" value="Unassembled WGS sequence"/>
</dbReference>
<dbReference type="EMBL" id="JPOS01000083">
    <property type="protein sequence ID" value="KGE85723.1"/>
    <property type="molecule type" value="Genomic_DNA"/>
</dbReference>
<dbReference type="AlphaFoldDB" id="A0A098S1M0"/>